<evidence type="ECO:0000313" key="2">
    <source>
        <dbReference type="EMBL" id="PKI51241.1"/>
    </source>
</evidence>
<feature type="region of interest" description="Disordered" evidence="1">
    <location>
        <begin position="1"/>
        <end position="46"/>
    </location>
</feature>
<dbReference type="EMBL" id="PGOL01002035">
    <property type="protein sequence ID" value="PKI51241.1"/>
    <property type="molecule type" value="Genomic_DNA"/>
</dbReference>
<organism evidence="2 3">
    <name type="scientific">Punica granatum</name>
    <name type="common">Pomegranate</name>
    <dbReference type="NCBI Taxonomy" id="22663"/>
    <lineage>
        <taxon>Eukaryota</taxon>
        <taxon>Viridiplantae</taxon>
        <taxon>Streptophyta</taxon>
        <taxon>Embryophyta</taxon>
        <taxon>Tracheophyta</taxon>
        <taxon>Spermatophyta</taxon>
        <taxon>Magnoliopsida</taxon>
        <taxon>eudicotyledons</taxon>
        <taxon>Gunneridae</taxon>
        <taxon>Pentapetalae</taxon>
        <taxon>rosids</taxon>
        <taxon>malvids</taxon>
        <taxon>Myrtales</taxon>
        <taxon>Lythraceae</taxon>
        <taxon>Punica</taxon>
    </lineage>
</organism>
<proteinExistence type="predicted"/>
<dbReference type="Proteomes" id="UP000233551">
    <property type="component" value="Unassembled WGS sequence"/>
</dbReference>
<protein>
    <submittedName>
        <fullName evidence="2">Uncharacterized protein</fullName>
    </submittedName>
</protein>
<name>A0A2I0J4S7_PUNGR</name>
<accession>A0A2I0J4S7</accession>
<feature type="compositionally biased region" description="Low complexity" evidence="1">
    <location>
        <begin position="12"/>
        <end position="37"/>
    </location>
</feature>
<feature type="compositionally biased region" description="Gly residues" evidence="1">
    <location>
        <begin position="1"/>
        <end position="11"/>
    </location>
</feature>
<comment type="caution">
    <text evidence="2">The sequence shown here is derived from an EMBL/GenBank/DDBJ whole genome shotgun (WGS) entry which is preliminary data.</text>
</comment>
<keyword evidence="3" id="KW-1185">Reference proteome</keyword>
<dbReference type="AlphaFoldDB" id="A0A2I0J4S7"/>
<sequence length="152" mass="16574">MKSSGGLGGTNGASSSAAEAETGAGSSEAGSSGADSSPLVKRKVSDSSGWALIKAGLGNEAGDERRGSLEGLEERERRPRRWKRWRWGWVEREKTEERWAEEAAAAAMDFELQKRIGRVGGDVVDALLAYLSTWQGFLIHKLCWRGDQIFCE</sequence>
<evidence type="ECO:0000313" key="3">
    <source>
        <dbReference type="Proteomes" id="UP000233551"/>
    </source>
</evidence>
<gene>
    <name evidence="2" type="ORF">CRG98_028389</name>
</gene>
<evidence type="ECO:0000256" key="1">
    <source>
        <dbReference type="SAM" id="MobiDB-lite"/>
    </source>
</evidence>
<reference evidence="2 3" key="1">
    <citation type="submission" date="2017-11" db="EMBL/GenBank/DDBJ databases">
        <title>De-novo sequencing of pomegranate (Punica granatum L.) genome.</title>
        <authorList>
            <person name="Akparov Z."/>
            <person name="Amiraslanov A."/>
            <person name="Hajiyeva S."/>
            <person name="Abbasov M."/>
            <person name="Kaur K."/>
            <person name="Hamwieh A."/>
            <person name="Solovyev V."/>
            <person name="Salamov A."/>
            <person name="Braich B."/>
            <person name="Kosarev P."/>
            <person name="Mahmoud A."/>
            <person name="Hajiyev E."/>
            <person name="Babayeva S."/>
            <person name="Izzatullayeva V."/>
            <person name="Mammadov A."/>
            <person name="Mammadov A."/>
            <person name="Sharifova S."/>
            <person name="Ojaghi J."/>
            <person name="Eynullazada K."/>
            <person name="Bayramov B."/>
            <person name="Abdulazimova A."/>
            <person name="Shahmuradov I."/>
        </authorList>
    </citation>
    <scope>NUCLEOTIDE SEQUENCE [LARGE SCALE GENOMIC DNA]</scope>
    <source>
        <strain evidence="3">cv. AG2017</strain>
        <tissue evidence="2">Leaf</tissue>
    </source>
</reference>